<comment type="caution">
    <text evidence="1">The sequence shown here is derived from an EMBL/GenBank/DDBJ whole genome shotgun (WGS) entry which is preliminary data.</text>
</comment>
<evidence type="ECO:0000313" key="1">
    <source>
        <dbReference type="EMBL" id="ORA72295.1"/>
    </source>
</evidence>
<gene>
    <name evidence="1" type="ORF">BST25_15160</name>
</gene>
<organism evidence="1 2">
    <name type="scientific">Mycobacterium heidelbergense</name>
    <dbReference type="NCBI Taxonomy" id="53376"/>
    <lineage>
        <taxon>Bacteria</taxon>
        <taxon>Bacillati</taxon>
        <taxon>Actinomycetota</taxon>
        <taxon>Actinomycetes</taxon>
        <taxon>Mycobacteriales</taxon>
        <taxon>Mycobacteriaceae</taxon>
        <taxon>Mycobacterium</taxon>
        <taxon>Mycobacterium simiae complex</taxon>
    </lineage>
</organism>
<keyword evidence="2" id="KW-1185">Reference proteome</keyword>
<proteinExistence type="predicted"/>
<sequence length="85" mass="8984">MTAVLHDEVVTVAPARKLTVVRDAATTPTPAPAPAPKRVVDARPFGAGGDPLVDGAARLLSIPLRHAYAALWRVGLLDVRPRVFP</sequence>
<dbReference type="OrthoDB" id="4561580at2"/>
<dbReference type="Proteomes" id="UP000192566">
    <property type="component" value="Unassembled WGS sequence"/>
</dbReference>
<reference evidence="1 2" key="1">
    <citation type="submission" date="2017-02" db="EMBL/GenBank/DDBJ databases">
        <title>The new phylogeny of genus Mycobacterium.</title>
        <authorList>
            <person name="Tortoli E."/>
            <person name="Trovato A."/>
            <person name="Cirillo D.M."/>
        </authorList>
    </citation>
    <scope>NUCLEOTIDE SEQUENCE [LARGE SCALE GENOMIC DNA]</scope>
    <source>
        <strain evidence="1 2">DSM 44471</strain>
    </source>
</reference>
<dbReference type="NCBIfam" id="NF040653">
    <property type="entry name" value="Rv1535_dom"/>
    <property type="match status" value="1"/>
</dbReference>
<name>A0A1X0DIW7_MYCHE</name>
<evidence type="ECO:0000313" key="2">
    <source>
        <dbReference type="Proteomes" id="UP000192566"/>
    </source>
</evidence>
<protein>
    <submittedName>
        <fullName evidence="1">Uncharacterized protein</fullName>
    </submittedName>
</protein>
<accession>A0A1X0DIW7</accession>
<dbReference type="NCBIfam" id="NF040652">
    <property type="entry name" value="Mbox_reg_Rv1535"/>
    <property type="match status" value="1"/>
</dbReference>
<dbReference type="AlphaFoldDB" id="A0A1X0DIW7"/>
<dbReference type="RefSeq" id="WP_083074834.1">
    <property type="nucleotide sequence ID" value="NZ_AP022615.1"/>
</dbReference>
<dbReference type="EMBL" id="MVHR01000021">
    <property type="protein sequence ID" value="ORA72295.1"/>
    <property type="molecule type" value="Genomic_DNA"/>
</dbReference>